<feature type="compositionally biased region" description="Gly residues" evidence="1">
    <location>
        <begin position="18"/>
        <end position="27"/>
    </location>
</feature>
<comment type="caution">
    <text evidence="2">The sequence shown here is derived from an EMBL/GenBank/DDBJ whole genome shotgun (WGS) entry which is preliminary data.</text>
</comment>
<dbReference type="Proteomes" id="UP001500888">
    <property type="component" value="Unassembled WGS sequence"/>
</dbReference>
<evidence type="ECO:0000256" key="1">
    <source>
        <dbReference type="SAM" id="MobiDB-lite"/>
    </source>
</evidence>
<dbReference type="EMBL" id="BAAAZR010000002">
    <property type="protein sequence ID" value="GAA3797331.1"/>
    <property type="molecule type" value="Genomic_DNA"/>
</dbReference>
<reference evidence="3" key="1">
    <citation type="journal article" date="2019" name="Int. J. Syst. Evol. Microbiol.">
        <title>The Global Catalogue of Microorganisms (GCM) 10K type strain sequencing project: providing services to taxonomists for standard genome sequencing and annotation.</title>
        <authorList>
            <consortium name="The Broad Institute Genomics Platform"/>
            <consortium name="The Broad Institute Genome Sequencing Center for Infectious Disease"/>
            <person name="Wu L."/>
            <person name="Ma J."/>
        </authorList>
    </citation>
    <scope>NUCLEOTIDE SEQUENCE [LARGE SCALE GENOMIC DNA]</scope>
    <source>
        <strain evidence="3">JCM 16908</strain>
    </source>
</reference>
<evidence type="ECO:0000313" key="3">
    <source>
        <dbReference type="Proteomes" id="UP001500888"/>
    </source>
</evidence>
<keyword evidence="3" id="KW-1185">Reference proteome</keyword>
<feature type="region of interest" description="Disordered" evidence="1">
    <location>
        <begin position="16"/>
        <end position="57"/>
    </location>
</feature>
<protein>
    <submittedName>
        <fullName evidence="2">Uncharacterized protein</fullName>
    </submittedName>
</protein>
<organism evidence="2 3">
    <name type="scientific">Sphaerisporangium flaviroseum</name>
    <dbReference type="NCBI Taxonomy" id="509199"/>
    <lineage>
        <taxon>Bacteria</taxon>
        <taxon>Bacillati</taxon>
        <taxon>Actinomycetota</taxon>
        <taxon>Actinomycetes</taxon>
        <taxon>Streptosporangiales</taxon>
        <taxon>Streptosporangiaceae</taxon>
        <taxon>Sphaerisporangium</taxon>
    </lineage>
</organism>
<sequence length="57" mass="6125">MHTRSAPVPRRAYLEAEGGLGAPGGPFAGTARARPARSGRQGHILSRARFHDYEVNP</sequence>
<evidence type="ECO:0000313" key="2">
    <source>
        <dbReference type="EMBL" id="GAA3797331.1"/>
    </source>
</evidence>
<gene>
    <name evidence="2" type="ORF">GCM10022226_15880</name>
</gene>
<name>A0ABP7HT73_9ACTN</name>
<proteinExistence type="predicted"/>
<accession>A0ABP7HT73</accession>